<dbReference type="EMBL" id="BMJQ01000005">
    <property type="protein sequence ID" value="GGF17825.1"/>
    <property type="molecule type" value="Genomic_DNA"/>
</dbReference>
<feature type="chain" id="PRO_5035327551" evidence="1">
    <location>
        <begin position="25"/>
        <end position="51"/>
    </location>
</feature>
<dbReference type="RefSeq" id="WP_189046031.1">
    <property type="nucleotide sequence ID" value="NZ_BMJQ01000005.1"/>
</dbReference>
<sequence>MRKKAAFYGGTLVVSWLSAGQGLAAEQHVYCANAASDGQQLQAAINGSGQG</sequence>
<proteinExistence type="predicted"/>
<accession>A0A8J3E243</accession>
<reference evidence="2" key="1">
    <citation type="journal article" date="2014" name="Int. J. Syst. Evol. Microbiol.">
        <title>Complete genome sequence of Corynebacterium casei LMG S-19264T (=DSM 44701T), isolated from a smear-ripened cheese.</title>
        <authorList>
            <consortium name="US DOE Joint Genome Institute (JGI-PGF)"/>
            <person name="Walter F."/>
            <person name="Albersmeier A."/>
            <person name="Kalinowski J."/>
            <person name="Ruckert C."/>
        </authorList>
    </citation>
    <scope>NUCLEOTIDE SEQUENCE</scope>
    <source>
        <strain evidence="2">CGMCC 1.15725</strain>
    </source>
</reference>
<dbReference type="Proteomes" id="UP000646365">
    <property type="component" value="Unassembled WGS sequence"/>
</dbReference>
<evidence type="ECO:0000313" key="2">
    <source>
        <dbReference type="EMBL" id="GGF17825.1"/>
    </source>
</evidence>
<evidence type="ECO:0000313" key="3">
    <source>
        <dbReference type="Proteomes" id="UP000646365"/>
    </source>
</evidence>
<comment type="caution">
    <text evidence="2">The sequence shown here is derived from an EMBL/GenBank/DDBJ whole genome shotgun (WGS) entry which is preliminary data.</text>
</comment>
<reference evidence="2" key="2">
    <citation type="submission" date="2020-09" db="EMBL/GenBank/DDBJ databases">
        <authorList>
            <person name="Sun Q."/>
            <person name="Zhou Y."/>
        </authorList>
    </citation>
    <scope>NUCLEOTIDE SEQUENCE</scope>
    <source>
        <strain evidence="2">CGMCC 1.15725</strain>
    </source>
</reference>
<name>A0A8J3E243_9PROT</name>
<gene>
    <name evidence="2" type="ORF">GCM10011611_24600</name>
</gene>
<keyword evidence="1" id="KW-0732">Signal</keyword>
<protein>
    <submittedName>
        <fullName evidence="2">Uncharacterized protein</fullName>
    </submittedName>
</protein>
<evidence type="ECO:0000256" key="1">
    <source>
        <dbReference type="SAM" id="SignalP"/>
    </source>
</evidence>
<feature type="signal peptide" evidence="1">
    <location>
        <begin position="1"/>
        <end position="24"/>
    </location>
</feature>
<organism evidence="2 3">
    <name type="scientific">Aliidongia dinghuensis</name>
    <dbReference type="NCBI Taxonomy" id="1867774"/>
    <lineage>
        <taxon>Bacteria</taxon>
        <taxon>Pseudomonadati</taxon>
        <taxon>Pseudomonadota</taxon>
        <taxon>Alphaproteobacteria</taxon>
        <taxon>Rhodospirillales</taxon>
        <taxon>Dongiaceae</taxon>
        <taxon>Aliidongia</taxon>
    </lineage>
</organism>
<keyword evidence="3" id="KW-1185">Reference proteome</keyword>
<dbReference type="AlphaFoldDB" id="A0A8J3E243"/>